<proteinExistence type="predicted"/>
<organism evidence="2 3">
    <name type="scientific">[Clostridium] aminophilum</name>
    <dbReference type="NCBI Taxonomy" id="1526"/>
    <lineage>
        <taxon>Bacteria</taxon>
        <taxon>Bacillati</taxon>
        <taxon>Bacillota</taxon>
        <taxon>Clostridia</taxon>
        <taxon>Lachnospirales</taxon>
        <taxon>Lachnospiraceae</taxon>
    </lineage>
</organism>
<sequence length="199" mass="22029">MKKGSMKLVKILAVMFLLTFVSGCAGNQKAAESSAAAETREVKTEENKAAEGKKVYFAGPLFNHAEKDFNRKVVEILEENGYQVFLPQRDGIEAALLEGKSEEELTRMIFDLDSGEVEKADIIFMNLDGRVPDEGACVELGIAFGKGKRCYGFKTDTRSVELGLDLNPMISGCMNRIFKNTDGDALLEEIRKYLAENNL</sequence>
<dbReference type="PANTHER" id="PTHR15364:SF0">
    <property type="entry name" value="2'-DEOXYNUCLEOSIDE 5'-PHOSPHATE N-HYDROLASE 1"/>
    <property type="match status" value="1"/>
</dbReference>
<protein>
    <submittedName>
        <fullName evidence="2">Nucleoside 2-deoxyribosyltransferase</fullName>
    </submittedName>
</protein>
<accession>A0A1I0HGG1</accession>
<dbReference type="PANTHER" id="PTHR15364">
    <property type="entry name" value="2'-DEOXYNUCLEOSIDE 5'-PHOSPHATE N-HYDROLASE 1"/>
    <property type="match status" value="1"/>
</dbReference>
<dbReference type="InterPro" id="IPR051239">
    <property type="entry name" value="2'-dNMP_N-hydrolase"/>
</dbReference>
<dbReference type="GO" id="GO:0016740">
    <property type="term" value="F:transferase activity"/>
    <property type="evidence" value="ECO:0007669"/>
    <property type="project" value="UniProtKB-KW"/>
</dbReference>
<keyword evidence="3" id="KW-1185">Reference proteome</keyword>
<dbReference type="GO" id="GO:0070694">
    <property type="term" value="F:5-hydroxymethyl-dUMP N-hydrolase activity"/>
    <property type="evidence" value="ECO:0007669"/>
    <property type="project" value="TreeGrafter"/>
</dbReference>
<evidence type="ECO:0000256" key="1">
    <source>
        <dbReference type="SAM" id="SignalP"/>
    </source>
</evidence>
<dbReference type="Gene3D" id="3.40.50.450">
    <property type="match status" value="1"/>
</dbReference>
<feature type="chain" id="PRO_5039559395" evidence="1">
    <location>
        <begin position="26"/>
        <end position="199"/>
    </location>
</feature>
<dbReference type="InterPro" id="IPR007710">
    <property type="entry name" value="Nucleoside_deoxyribTrfase"/>
</dbReference>
<dbReference type="eggNOG" id="COG3613">
    <property type="taxonomic scope" value="Bacteria"/>
</dbReference>
<evidence type="ECO:0000313" key="3">
    <source>
        <dbReference type="Proteomes" id="UP000199820"/>
    </source>
</evidence>
<dbReference type="AlphaFoldDB" id="A0A1I0HGG1"/>
<dbReference type="OrthoDB" id="397706at2"/>
<dbReference type="EMBL" id="FOIL01000050">
    <property type="protein sequence ID" value="SET83054.1"/>
    <property type="molecule type" value="Genomic_DNA"/>
</dbReference>
<dbReference type="Proteomes" id="UP000199820">
    <property type="component" value="Unassembled WGS sequence"/>
</dbReference>
<dbReference type="PROSITE" id="PS51257">
    <property type="entry name" value="PROKAR_LIPOPROTEIN"/>
    <property type="match status" value="1"/>
</dbReference>
<evidence type="ECO:0000313" key="2">
    <source>
        <dbReference type="EMBL" id="SET83054.1"/>
    </source>
</evidence>
<reference evidence="2 3" key="1">
    <citation type="submission" date="2016-10" db="EMBL/GenBank/DDBJ databases">
        <authorList>
            <person name="de Groot N.N."/>
        </authorList>
    </citation>
    <scope>NUCLEOTIDE SEQUENCE [LARGE SCALE GENOMIC DNA]</scope>
    <source>
        <strain evidence="2 3">KH1P1</strain>
    </source>
</reference>
<dbReference type="RefSeq" id="WP_074650204.1">
    <property type="nucleotide sequence ID" value="NZ_FOIL01000050.1"/>
</dbReference>
<feature type="signal peptide" evidence="1">
    <location>
        <begin position="1"/>
        <end position="25"/>
    </location>
</feature>
<dbReference type="Pfam" id="PF05014">
    <property type="entry name" value="Nuc_deoxyrib_tr"/>
    <property type="match status" value="1"/>
</dbReference>
<keyword evidence="1" id="KW-0732">Signal</keyword>
<name>A0A1I0HGG1_9FIRM</name>
<keyword evidence="2" id="KW-0808">Transferase</keyword>
<dbReference type="GO" id="GO:0009159">
    <property type="term" value="P:deoxyribonucleoside monophosphate catabolic process"/>
    <property type="evidence" value="ECO:0007669"/>
    <property type="project" value="TreeGrafter"/>
</dbReference>
<dbReference type="SUPFAM" id="SSF52309">
    <property type="entry name" value="N-(deoxy)ribosyltransferase-like"/>
    <property type="match status" value="1"/>
</dbReference>
<gene>
    <name evidence="2" type="ORF">SAMN04487771_105016</name>
</gene>